<dbReference type="RefSeq" id="WP_010849094.1">
    <property type="nucleotide sequence ID" value="NZ_HF570956.1"/>
</dbReference>
<dbReference type="PANTHER" id="PTHR47089">
    <property type="entry name" value="ABC TRANSPORTER, PERMEASE PROTEIN"/>
    <property type="match status" value="1"/>
</dbReference>
<accession>N0DXC6</accession>
<evidence type="ECO:0000256" key="3">
    <source>
        <dbReference type="ARBA" id="ARBA00022692"/>
    </source>
</evidence>
<dbReference type="eggNOG" id="COG4603">
    <property type="taxonomic scope" value="Bacteria"/>
</dbReference>
<proteinExistence type="predicted"/>
<feature type="transmembrane region" description="Helical" evidence="7">
    <location>
        <begin position="293"/>
        <end position="309"/>
    </location>
</feature>
<protein>
    <submittedName>
        <fullName evidence="8">Sugar ABC transporter, permease protein</fullName>
    </submittedName>
</protein>
<feature type="transmembrane region" description="Helical" evidence="7">
    <location>
        <begin position="321"/>
        <end position="340"/>
    </location>
</feature>
<evidence type="ECO:0000256" key="2">
    <source>
        <dbReference type="ARBA" id="ARBA00022475"/>
    </source>
</evidence>
<name>N0DXC6_9MICO</name>
<dbReference type="STRING" id="1193181.BN10_10025"/>
<dbReference type="CDD" id="cd06580">
    <property type="entry name" value="TM_PBP1_transp_TpRbsC_like"/>
    <property type="match status" value="1"/>
</dbReference>
<reference evidence="8 9" key="1">
    <citation type="journal article" date="2013" name="ISME J.">
        <title>A metabolic model for members of the genus Tetrasphaera involved in enhanced biological phosphorus removal.</title>
        <authorList>
            <person name="Kristiansen R."/>
            <person name="Nguyen H.T.T."/>
            <person name="Saunders A.M."/>
            <person name="Nielsen J.L."/>
            <person name="Wimmer R."/>
            <person name="Le V.Q."/>
            <person name="McIlroy S.J."/>
            <person name="Petrovski S."/>
            <person name="Seviour R.J."/>
            <person name="Calteau A."/>
            <person name="Nielsen K.L."/>
            <person name="Nielsen P.H."/>
        </authorList>
    </citation>
    <scope>NUCLEOTIDE SEQUENCE [LARGE SCALE GENOMIC DNA]</scope>
    <source>
        <strain evidence="8 9">Lp2</strain>
    </source>
</reference>
<dbReference type="AlphaFoldDB" id="N0DXC6"/>
<feature type="transmembrane region" description="Helical" evidence="7">
    <location>
        <begin position="346"/>
        <end position="365"/>
    </location>
</feature>
<keyword evidence="5 7" id="KW-0472">Membrane</keyword>
<keyword evidence="9" id="KW-1185">Reference proteome</keyword>
<dbReference type="PANTHER" id="PTHR47089:SF1">
    <property type="entry name" value="GUANOSINE ABC TRANSPORTER PERMEASE PROTEIN NUPP"/>
    <property type="match status" value="1"/>
</dbReference>
<keyword evidence="2" id="KW-1003">Cell membrane</keyword>
<feature type="region of interest" description="Disordered" evidence="6">
    <location>
        <begin position="1"/>
        <end position="22"/>
    </location>
</feature>
<keyword evidence="4 7" id="KW-1133">Transmembrane helix</keyword>
<dbReference type="HOGENOM" id="CLU_040769_0_2_11"/>
<evidence type="ECO:0000256" key="4">
    <source>
        <dbReference type="ARBA" id="ARBA00022989"/>
    </source>
</evidence>
<feature type="transmembrane region" description="Helical" evidence="7">
    <location>
        <begin position="136"/>
        <end position="158"/>
    </location>
</feature>
<feature type="transmembrane region" description="Helical" evidence="7">
    <location>
        <begin position="212"/>
        <end position="234"/>
    </location>
</feature>
<gene>
    <name evidence="8" type="ORF">BN10_10025</name>
</gene>
<organism evidence="8 9">
    <name type="scientific">Phycicoccus elongatus Lp2</name>
    <dbReference type="NCBI Taxonomy" id="1193181"/>
    <lineage>
        <taxon>Bacteria</taxon>
        <taxon>Bacillati</taxon>
        <taxon>Actinomycetota</taxon>
        <taxon>Actinomycetes</taxon>
        <taxon>Micrococcales</taxon>
        <taxon>Intrasporangiaceae</taxon>
        <taxon>Phycicoccus</taxon>
    </lineage>
</organism>
<feature type="transmembrane region" description="Helical" evidence="7">
    <location>
        <begin position="263"/>
        <end position="281"/>
    </location>
</feature>
<evidence type="ECO:0000256" key="7">
    <source>
        <dbReference type="SAM" id="Phobius"/>
    </source>
</evidence>
<sequence length="381" mass="39597">MSVTPEPPPTTAPTKAPNPPEEPSGAGLFSLILRRQSIVVILVALLGSALIGAALIRYQGVSPWYAYQTIFKEALLVDGGLTRTLLKTAPLILTGLAVVIPLRVGLFNIGGQGQFVISAAVAGVTAYAARGAGFGALIIGLLVGVLVGAMWASIAALLKTWRGVHEVITTIMLNNIAAGIIWWMVTTGPGAFKNTSQIPMTGPIDKAAWMPTIAGIPLGFVIAAALAILCGWMLSRTTMGFRFDTVGKNKFAAGYAGIPINRVILLSMVLAGGLAGLAGAMEVHGVMHHFEPAIGGTLGFDGITIALLARSNPIWTIPAAFLVGILRTGAAGLQFATGIAPEIVDLILAITLLLVSIPVLGRWIFRSRADKVQAAATSWGN</sequence>
<evidence type="ECO:0000313" key="9">
    <source>
        <dbReference type="Proteomes" id="UP000013167"/>
    </source>
</evidence>
<feature type="transmembrane region" description="Helical" evidence="7">
    <location>
        <begin position="38"/>
        <end position="58"/>
    </location>
</feature>
<evidence type="ECO:0000256" key="5">
    <source>
        <dbReference type="ARBA" id="ARBA00023136"/>
    </source>
</evidence>
<feature type="transmembrane region" description="Helical" evidence="7">
    <location>
        <begin position="113"/>
        <end position="130"/>
    </location>
</feature>
<evidence type="ECO:0000313" key="8">
    <source>
        <dbReference type="EMBL" id="CCH68468.1"/>
    </source>
</evidence>
<evidence type="ECO:0000256" key="6">
    <source>
        <dbReference type="SAM" id="MobiDB-lite"/>
    </source>
</evidence>
<dbReference type="InterPro" id="IPR001851">
    <property type="entry name" value="ABC_transp_permease"/>
</dbReference>
<dbReference type="Pfam" id="PF02653">
    <property type="entry name" value="BPD_transp_2"/>
    <property type="match status" value="1"/>
</dbReference>
<dbReference type="Proteomes" id="UP000013167">
    <property type="component" value="Unassembled WGS sequence"/>
</dbReference>
<comment type="caution">
    <text evidence="8">The sequence shown here is derived from an EMBL/GenBank/DDBJ whole genome shotgun (WGS) entry which is preliminary data.</text>
</comment>
<evidence type="ECO:0000256" key="1">
    <source>
        <dbReference type="ARBA" id="ARBA00004651"/>
    </source>
</evidence>
<feature type="transmembrane region" description="Helical" evidence="7">
    <location>
        <begin position="170"/>
        <end position="192"/>
    </location>
</feature>
<keyword evidence="3 7" id="KW-0812">Transmembrane</keyword>
<dbReference type="EMBL" id="CAIZ01000001">
    <property type="protein sequence ID" value="CCH68468.1"/>
    <property type="molecule type" value="Genomic_DNA"/>
</dbReference>
<comment type="subcellular location">
    <subcellularLocation>
        <location evidence="1">Cell membrane</location>
        <topology evidence="1">Multi-pass membrane protein</topology>
    </subcellularLocation>
</comment>
<feature type="transmembrane region" description="Helical" evidence="7">
    <location>
        <begin position="88"/>
        <end position="106"/>
    </location>
</feature>
<dbReference type="GO" id="GO:0022857">
    <property type="term" value="F:transmembrane transporter activity"/>
    <property type="evidence" value="ECO:0007669"/>
    <property type="project" value="InterPro"/>
</dbReference>
<dbReference type="GO" id="GO:0005886">
    <property type="term" value="C:plasma membrane"/>
    <property type="evidence" value="ECO:0007669"/>
    <property type="project" value="UniProtKB-SubCell"/>
</dbReference>